<dbReference type="RefSeq" id="XP_013392662.1">
    <property type="nucleotide sequence ID" value="XM_013537208.1"/>
</dbReference>
<dbReference type="FunCoup" id="A0A1S3I317">
    <property type="interactions" value="2803"/>
</dbReference>
<keyword evidence="1" id="KW-0833">Ubl conjugation pathway</keyword>
<protein>
    <submittedName>
        <fullName evidence="4">Ubiquitin-conjugating enzyme E2 variant 2</fullName>
    </submittedName>
</protein>
<dbReference type="FunFam" id="3.10.110.10:FF:000026">
    <property type="entry name" value="Ubiquitin-conjugating enzyme E2 variant"/>
    <property type="match status" value="1"/>
</dbReference>
<dbReference type="PANTHER" id="PTHR24068">
    <property type="entry name" value="UBIQUITIN-CONJUGATING ENZYME E2"/>
    <property type="match status" value="1"/>
</dbReference>
<dbReference type="CDD" id="cd23807">
    <property type="entry name" value="UEV_UBE2V"/>
    <property type="match status" value="1"/>
</dbReference>
<accession>A0A1S3I317</accession>
<dbReference type="PROSITE" id="PS50127">
    <property type="entry name" value="UBC_2"/>
    <property type="match status" value="1"/>
</dbReference>
<dbReference type="InParanoid" id="A0A1S3I317"/>
<dbReference type="SMART" id="SM00212">
    <property type="entry name" value="UBCc"/>
    <property type="match status" value="1"/>
</dbReference>
<dbReference type="AlphaFoldDB" id="A0A1S3I317"/>
<dbReference type="OrthoDB" id="6508832at2759"/>
<name>A0A1S3I317_LINAN</name>
<evidence type="ECO:0000259" key="2">
    <source>
        <dbReference type="PROSITE" id="PS50127"/>
    </source>
</evidence>
<proteinExistence type="predicted"/>
<evidence type="ECO:0000313" key="3">
    <source>
        <dbReference type="Proteomes" id="UP000085678"/>
    </source>
</evidence>
<gene>
    <name evidence="4" type="primary">LOC106160564</name>
</gene>
<feature type="domain" description="UBC core" evidence="2">
    <location>
        <begin position="9"/>
        <end position="143"/>
    </location>
</feature>
<dbReference type="InterPro" id="IPR000608">
    <property type="entry name" value="UBC"/>
</dbReference>
<reference evidence="4" key="1">
    <citation type="submission" date="2025-08" db="UniProtKB">
        <authorList>
            <consortium name="RefSeq"/>
        </authorList>
    </citation>
    <scope>IDENTIFICATION</scope>
    <source>
        <tissue evidence="4">Gonads</tissue>
    </source>
</reference>
<dbReference type="Gene3D" id="3.10.110.10">
    <property type="entry name" value="Ubiquitin Conjugating Enzyme"/>
    <property type="match status" value="1"/>
</dbReference>
<dbReference type="InterPro" id="IPR016135">
    <property type="entry name" value="UBQ-conjugating_enzyme/RWD"/>
</dbReference>
<dbReference type="STRING" id="7574.A0A1S3I317"/>
<evidence type="ECO:0000256" key="1">
    <source>
        <dbReference type="ARBA" id="ARBA00022786"/>
    </source>
</evidence>
<dbReference type="KEGG" id="lak:106160564"/>
<keyword evidence="3" id="KW-1185">Reference proteome</keyword>
<sequence length="143" mass="16035">MASNSYKVPRNFQLLRELEEAEKGCGDGSISWGLLHADDMQLNCWSCLIIGPPGTNFENRVYTLILECGVNYPIEPPSAKFVTKIRMKEVNDQTGVVDLRLLHMQSRSNSSPYSINGVLQEIRNAMTSKENRKLSQPPEGSSF</sequence>
<evidence type="ECO:0000313" key="4">
    <source>
        <dbReference type="RefSeq" id="XP_013392662.1"/>
    </source>
</evidence>
<dbReference type="Proteomes" id="UP000085678">
    <property type="component" value="Unplaced"/>
</dbReference>
<dbReference type="Pfam" id="PF00179">
    <property type="entry name" value="UQ_con"/>
    <property type="match status" value="1"/>
</dbReference>
<dbReference type="SUPFAM" id="SSF54495">
    <property type="entry name" value="UBC-like"/>
    <property type="match status" value="1"/>
</dbReference>
<dbReference type="OMA" id="NWSREST"/>
<dbReference type="GeneID" id="106160564"/>
<organism evidence="3 4">
    <name type="scientific">Lingula anatina</name>
    <name type="common">Brachiopod</name>
    <name type="synonym">Lingula unguis</name>
    <dbReference type="NCBI Taxonomy" id="7574"/>
    <lineage>
        <taxon>Eukaryota</taxon>
        <taxon>Metazoa</taxon>
        <taxon>Spiralia</taxon>
        <taxon>Lophotrochozoa</taxon>
        <taxon>Brachiopoda</taxon>
        <taxon>Linguliformea</taxon>
        <taxon>Lingulata</taxon>
        <taxon>Lingulida</taxon>
        <taxon>Linguloidea</taxon>
        <taxon>Lingulidae</taxon>
        <taxon>Lingula</taxon>
    </lineage>
</organism>